<dbReference type="EMBL" id="QNUK01000728">
    <property type="protein sequence ID" value="KAF5890079.1"/>
    <property type="molecule type" value="Genomic_DNA"/>
</dbReference>
<protein>
    <submittedName>
        <fullName evidence="1">Myosin-2 heavy chain-like</fullName>
    </submittedName>
</protein>
<name>A0A8J4U3D0_CLAMG</name>
<gene>
    <name evidence="1" type="ORF">DAT39_020216</name>
</gene>
<sequence length="76" mass="8963">MVSTTYTEVSKKHLMDHVSSLGKMMAMDKDKEEFNMELDLLRDSCDEAQKAILRLVLKNKEKFEKESTARLEKLYY</sequence>
<dbReference type="PANTHER" id="PTHR33488">
    <property type="entry name" value="ZGC:162509"/>
    <property type="match status" value="1"/>
</dbReference>
<organism evidence="1 2">
    <name type="scientific">Clarias magur</name>
    <name type="common">Asian catfish</name>
    <name type="synonym">Macropteronotus magur</name>
    <dbReference type="NCBI Taxonomy" id="1594786"/>
    <lineage>
        <taxon>Eukaryota</taxon>
        <taxon>Metazoa</taxon>
        <taxon>Chordata</taxon>
        <taxon>Craniata</taxon>
        <taxon>Vertebrata</taxon>
        <taxon>Euteleostomi</taxon>
        <taxon>Actinopterygii</taxon>
        <taxon>Neopterygii</taxon>
        <taxon>Teleostei</taxon>
        <taxon>Ostariophysi</taxon>
        <taxon>Siluriformes</taxon>
        <taxon>Clariidae</taxon>
        <taxon>Clarias</taxon>
    </lineage>
</organism>
<dbReference type="PANTHER" id="PTHR33488:SF2">
    <property type="entry name" value="EARLY ENDOSOME ANTIGEN 1-LIKE"/>
    <property type="match status" value="1"/>
</dbReference>
<feature type="non-terminal residue" evidence="1">
    <location>
        <position position="76"/>
    </location>
</feature>
<reference evidence="1" key="1">
    <citation type="submission" date="2020-07" db="EMBL/GenBank/DDBJ databases">
        <title>Clarias magur genome sequencing, assembly and annotation.</title>
        <authorList>
            <person name="Kushwaha B."/>
            <person name="Kumar R."/>
            <person name="Das P."/>
            <person name="Joshi C.G."/>
            <person name="Kumar D."/>
            <person name="Nagpure N.S."/>
            <person name="Pandey M."/>
            <person name="Agarwal S."/>
            <person name="Srivastava S."/>
            <person name="Singh M."/>
            <person name="Sahoo L."/>
            <person name="Jayasankar P."/>
            <person name="Meher P.K."/>
            <person name="Koringa P.G."/>
            <person name="Iquebal M.A."/>
            <person name="Das S.P."/>
            <person name="Bit A."/>
            <person name="Patnaik S."/>
            <person name="Patel N."/>
            <person name="Shah T.M."/>
            <person name="Hinsu A."/>
            <person name="Jena J.K."/>
        </authorList>
    </citation>
    <scope>NUCLEOTIDE SEQUENCE</scope>
    <source>
        <strain evidence="1">CIFAMagur01</strain>
        <tissue evidence="1">Testis</tissue>
    </source>
</reference>
<comment type="caution">
    <text evidence="1">The sequence shown here is derived from an EMBL/GenBank/DDBJ whole genome shotgun (WGS) entry which is preliminary data.</text>
</comment>
<dbReference type="AlphaFoldDB" id="A0A8J4U3D0"/>
<dbReference type="Proteomes" id="UP000727407">
    <property type="component" value="Unassembled WGS sequence"/>
</dbReference>
<evidence type="ECO:0000313" key="2">
    <source>
        <dbReference type="Proteomes" id="UP000727407"/>
    </source>
</evidence>
<dbReference type="OrthoDB" id="5406275at2759"/>
<accession>A0A8J4U3D0</accession>
<keyword evidence="2" id="KW-1185">Reference proteome</keyword>
<proteinExistence type="predicted"/>
<evidence type="ECO:0000313" key="1">
    <source>
        <dbReference type="EMBL" id="KAF5890079.1"/>
    </source>
</evidence>